<protein>
    <submittedName>
        <fullName evidence="3">Mucin</fullName>
    </submittedName>
</protein>
<dbReference type="Pfam" id="PF25318">
    <property type="entry name" value="WHD_GDS1"/>
    <property type="match status" value="1"/>
</dbReference>
<evidence type="ECO:0000313" key="4">
    <source>
        <dbReference type="Proteomes" id="UP000076580"/>
    </source>
</evidence>
<feature type="domain" description="GDS1 winged helix" evidence="2">
    <location>
        <begin position="104"/>
        <end position="197"/>
    </location>
</feature>
<dbReference type="RefSeq" id="XP_040654500.1">
    <property type="nucleotide sequence ID" value="XM_040804396.1"/>
</dbReference>
<accession>A0A151GDH4</accession>
<evidence type="ECO:0000259" key="2">
    <source>
        <dbReference type="Pfam" id="PF25318"/>
    </source>
</evidence>
<dbReference type="AlphaFoldDB" id="A0A151GDH4"/>
<name>A0A151GDH4_DRECN</name>
<dbReference type="EMBL" id="LAYC01000003">
    <property type="protein sequence ID" value="KYK55148.1"/>
    <property type="molecule type" value="Genomic_DNA"/>
</dbReference>
<proteinExistence type="predicted"/>
<evidence type="ECO:0000256" key="1">
    <source>
        <dbReference type="SAM" id="MobiDB-lite"/>
    </source>
</evidence>
<dbReference type="InterPro" id="IPR057511">
    <property type="entry name" value="WH_GDS1"/>
</dbReference>
<keyword evidence="4" id="KW-1185">Reference proteome</keyword>
<dbReference type="InParanoid" id="A0A151GDH4"/>
<comment type="caution">
    <text evidence="3">The sequence shown here is derived from an EMBL/GenBank/DDBJ whole genome shotgun (WGS) entry which is preliminary data.</text>
</comment>
<dbReference type="STRING" id="98403.A0A151GDH4"/>
<feature type="region of interest" description="Disordered" evidence="1">
    <location>
        <begin position="25"/>
        <end position="91"/>
    </location>
</feature>
<evidence type="ECO:0000313" key="3">
    <source>
        <dbReference type="EMBL" id="KYK55148.1"/>
    </source>
</evidence>
<gene>
    <name evidence="3" type="ORF">DCS_07110</name>
</gene>
<feature type="compositionally biased region" description="Basic and acidic residues" evidence="1">
    <location>
        <begin position="47"/>
        <end position="58"/>
    </location>
</feature>
<reference evidence="3 4" key="1">
    <citation type="journal article" date="2016" name="Sci. Rep.">
        <title>Insights into Adaptations to a Near-Obligate Nematode Endoparasitic Lifestyle from the Finished Genome of Drechmeria coniospora.</title>
        <authorList>
            <person name="Zhang L."/>
            <person name="Zhou Z."/>
            <person name="Guo Q."/>
            <person name="Fokkens L."/>
            <person name="Miskei M."/>
            <person name="Pocsi I."/>
            <person name="Zhang W."/>
            <person name="Chen M."/>
            <person name="Wang L."/>
            <person name="Sun Y."/>
            <person name="Donzelli B.G."/>
            <person name="Gibson D.M."/>
            <person name="Nelson D.R."/>
            <person name="Luo J.G."/>
            <person name="Rep M."/>
            <person name="Liu H."/>
            <person name="Yang S."/>
            <person name="Wang J."/>
            <person name="Krasnoff S.B."/>
            <person name="Xu Y."/>
            <person name="Molnar I."/>
            <person name="Lin M."/>
        </authorList>
    </citation>
    <scope>NUCLEOTIDE SEQUENCE [LARGE SCALE GENOMIC DNA]</scope>
    <source>
        <strain evidence="3 4">ARSEF 6962</strain>
    </source>
</reference>
<dbReference type="GeneID" id="63719753"/>
<sequence length="391" mass="42763">MPYNTRRKSLSLPSLGIHIPMTHAARAAASKSAGRLSLPASSSSHSSDARARSPDSHPSKRLKKSHDGPVAASADAVVEHTPPPSPKPAASIEMADAGVVPKIDLASINDDIVEASVVQLRSTANRPHLIKELATVLSQSLTSVQQSANPCAIISSRLTSFMKRPCWSSSKPCPLAKELETVHPRRTYFFLTTCPRQSLPDPGIAQPATPAVAVVTPSVSLTDDSGSDDVESRRRILSPSPEIDLSAPEFDDADDMTMPMALVGSFKTRHLKHSRDMRHDSPPLERDEREFTQTADVLQRRKLSKEAPAPDAVERNSAVEYGYRDDVWFGDTRLGATTAFLMSPAMKPSVQFSVRKEDEADQWLKFHEMIQWEHGAETIEIDELDGLFDGC</sequence>
<dbReference type="Proteomes" id="UP000076580">
    <property type="component" value="Chromosome 03"/>
</dbReference>
<organism evidence="3 4">
    <name type="scientific">Drechmeria coniospora</name>
    <name type="common">Nematophagous fungus</name>
    <name type="synonym">Meria coniospora</name>
    <dbReference type="NCBI Taxonomy" id="98403"/>
    <lineage>
        <taxon>Eukaryota</taxon>
        <taxon>Fungi</taxon>
        <taxon>Dikarya</taxon>
        <taxon>Ascomycota</taxon>
        <taxon>Pezizomycotina</taxon>
        <taxon>Sordariomycetes</taxon>
        <taxon>Hypocreomycetidae</taxon>
        <taxon>Hypocreales</taxon>
        <taxon>Ophiocordycipitaceae</taxon>
        <taxon>Drechmeria</taxon>
    </lineage>
</organism>
<feature type="compositionally biased region" description="Low complexity" evidence="1">
    <location>
        <begin position="25"/>
        <end position="46"/>
    </location>
</feature>